<evidence type="ECO:0000313" key="1">
    <source>
        <dbReference type="EMBL" id="AFA76174.1"/>
    </source>
</evidence>
<dbReference type="AlphaFoldDB" id="H6N5C9"/>
<keyword evidence="2" id="KW-1185">Reference proteome</keyword>
<reference evidence="1 2" key="1">
    <citation type="journal article" date="2012" name="Appl. Environ. Microbiol.">
        <title>Involvement of two latex-clearing proteins during rubber degradation and insights into the subsequent degradation pathway revealed by the genome sequence of Gordonia polyisoprenivorans strain VH2.</title>
        <authorList>
            <person name="Hiessl S."/>
            <person name="Schuldes J."/>
            <person name="Thurmer A."/>
            <person name="Halbsguth T."/>
            <person name="Broker D."/>
            <person name="Angelov A."/>
            <person name="Liebl W."/>
            <person name="Daniel R."/>
            <person name="Steinbuchel A."/>
        </authorList>
    </citation>
    <scope>NUCLEOTIDE SEQUENCE [LARGE SCALE GENOMIC DNA]</scope>
    <source>
        <strain evidence="2">DSM 44266 / VH2</strain>
        <plasmid evidence="1 2">p174</plasmid>
    </source>
</reference>
<organism evidence="1 2">
    <name type="scientific">Gordonia polyisoprenivorans (strain DSM 44266 / VH2)</name>
    <dbReference type="NCBI Taxonomy" id="1112204"/>
    <lineage>
        <taxon>Bacteria</taxon>
        <taxon>Bacillati</taxon>
        <taxon>Actinomycetota</taxon>
        <taxon>Actinomycetes</taxon>
        <taxon>Mycobacteriales</taxon>
        <taxon>Gordoniaceae</taxon>
        <taxon>Gordonia</taxon>
    </lineage>
</organism>
<dbReference type="KEGG" id="gpo:GPOL_174p01550"/>
<name>H6N5C9_GORPV</name>
<geneLocation type="plasmid" evidence="1 2">
    <name>p174</name>
</geneLocation>
<sequence length="100" mass="11304">MRDHYYLMDTDTRPRRLKLAQNRGGFTLGTDDRIALFPETARVIMTIANLAATKTSISARRPGVSTRARLSAAFEWAGDERWMLIEGAHDFLARRHALAS</sequence>
<gene>
    <name evidence="1" type="ordered locus">GPOL_174p01550</name>
</gene>
<dbReference type="HOGENOM" id="CLU_2301854_0_0_11"/>
<keyword evidence="1" id="KW-0614">Plasmid</keyword>
<accession>H6N5C9</accession>
<proteinExistence type="predicted"/>
<dbReference type="EMBL" id="CP003120">
    <property type="protein sequence ID" value="AFA76174.1"/>
    <property type="molecule type" value="Genomic_DNA"/>
</dbReference>
<evidence type="ECO:0000313" key="2">
    <source>
        <dbReference type="Proteomes" id="UP000009154"/>
    </source>
</evidence>
<dbReference type="Proteomes" id="UP000009154">
    <property type="component" value="Plasmid p174"/>
</dbReference>
<protein>
    <submittedName>
        <fullName evidence="1">Uncharacterized protein</fullName>
    </submittedName>
</protein>